<sequence>MTKVAIIAILCLFSLFTVAMPNNLPRVSTSPRPLCASQFNIVNYACGGLPLSPFSPPPSGRNTHSSSSSSHSSRSSHSRRSSSRRHRRRHRQRGEDRQDYCCQWLRQVDNECVCDVLAHLPPFLSRPNHHYTITVGDTCTFRFPCGGRLVP</sequence>
<proteinExistence type="predicted"/>
<dbReference type="AlphaFoldDB" id="A0A6A2ZLS1"/>
<reference evidence="3" key="1">
    <citation type="submission" date="2019-09" db="EMBL/GenBank/DDBJ databases">
        <title>Draft genome information of white flower Hibiscus syriacus.</title>
        <authorList>
            <person name="Kim Y.-M."/>
        </authorList>
    </citation>
    <scope>NUCLEOTIDE SEQUENCE [LARGE SCALE GENOMIC DNA]</scope>
    <source>
        <strain evidence="3">YM2019G1</strain>
    </source>
</reference>
<dbReference type="PANTHER" id="PTHR34377">
    <property type="entry name" value="TETRATRICOPEPTIDE REPEAT (TPR)-LIKE SUPERFAMILY PROTEIN"/>
    <property type="match status" value="1"/>
</dbReference>
<feature type="chain" id="PRO_5025449077" description="Bifunctional inhibitor/plant lipid transfer protein/seed storage helical domain-containing protein" evidence="2">
    <location>
        <begin position="20"/>
        <end position="151"/>
    </location>
</feature>
<feature type="compositionally biased region" description="Low complexity" evidence="1">
    <location>
        <begin position="64"/>
        <end position="73"/>
    </location>
</feature>
<evidence type="ECO:0000313" key="4">
    <source>
        <dbReference type="Proteomes" id="UP000436088"/>
    </source>
</evidence>
<name>A0A6A2ZLS1_HIBSY</name>
<comment type="caution">
    <text evidence="3">The sequence shown here is derived from an EMBL/GenBank/DDBJ whole genome shotgun (WGS) entry which is preliminary data.</text>
</comment>
<evidence type="ECO:0008006" key="5">
    <source>
        <dbReference type="Google" id="ProtNLM"/>
    </source>
</evidence>
<gene>
    <name evidence="3" type="ORF">F3Y22_tig00110860pilonHSYRG00092</name>
</gene>
<dbReference type="SUPFAM" id="SSF47699">
    <property type="entry name" value="Bifunctional inhibitor/lipid-transfer protein/seed storage 2S albumin"/>
    <property type="match status" value="1"/>
</dbReference>
<dbReference type="PANTHER" id="PTHR34377:SF3">
    <property type="entry name" value="TETRATRICOPEPTIDE REPEAT (TPR)-LIKE SUPERFAMILY PROTEIN"/>
    <property type="match status" value="1"/>
</dbReference>
<organism evidence="3 4">
    <name type="scientific">Hibiscus syriacus</name>
    <name type="common">Rose of Sharon</name>
    <dbReference type="NCBI Taxonomy" id="106335"/>
    <lineage>
        <taxon>Eukaryota</taxon>
        <taxon>Viridiplantae</taxon>
        <taxon>Streptophyta</taxon>
        <taxon>Embryophyta</taxon>
        <taxon>Tracheophyta</taxon>
        <taxon>Spermatophyta</taxon>
        <taxon>Magnoliopsida</taxon>
        <taxon>eudicotyledons</taxon>
        <taxon>Gunneridae</taxon>
        <taxon>Pentapetalae</taxon>
        <taxon>rosids</taxon>
        <taxon>malvids</taxon>
        <taxon>Malvales</taxon>
        <taxon>Malvaceae</taxon>
        <taxon>Malvoideae</taxon>
        <taxon>Hibiscus</taxon>
    </lineage>
</organism>
<feature type="compositionally biased region" description="Basic residues" evidence="1">
    <location>
        <begin position="74"/>
        <end position="92"/>
    </location>
</feature>
<evidence type="ECO:0000313" key="3">
    <source>
        <dbReference type="EMBL" id="KAE8692092.1"/>
    </source>
</evidence>
<evidence type="ECO:0000256" key="1">
    <source>
        <dbReference type="SAM" id="MobiDB-lite"/>
    </source>
</evidence>
<accession>A0A6A2ZLS1</accession>
<keyword evidence="2" id="KW-0732">Signal</keyword>
<dbReference type="Proteomes" id="UP000436088">
    <property type="component" value="Unassembled WGS sequence"/>
</dbReference>
<dbReference type="Gene3D" id="1.10.110.10">
    <property type="entry name" value="Plant lipid-transfer and hydrophobic proteins"/>
    <property type="match status" value="1"/>
</dbReference>
<evidence type="ECO:0000256" key="2">
    <source>
        <dbReference type="SAM" id="SignalP"/>
    </source>
</evidence>
<protein>
    <recommendedName>
        <fullName evidence="5">Bifunctional inhibitor/plant lipid transfer protein/seed storage helical domain-containing protein</fullName>
    </recommendedName>
</protein>
<feature type="region of interest" description="Disordered" evidence="1">
    <location>
        <begin position="55"/>
        <end position="92"/>
    </location>
</feature>
<keyword evidence="4" id="KW-1185">Reference proteome</keyword>
<feature type="signal peptide" evidence="2">
    <location>
        <begin position="1"/>
        <end position="19"/>
    </location>
</feature>
<dbReference type="EMBL" id="VEPZ02001140">
    <property type="protein sequence ID" value="KAE8692092.1"/>
    <property type="molecule type" value="Genomic_DNA"/>
</dbReference>
<dbReference type="InterPro" id="IPR036312">
    <property type="entry name" value="Bifun_inhib/LTP/seed_sf"/>
</dbReference>